<reference evidence="2 3" key="1">
    <citation type="journal article" date="2023" name="Sci. Data">
        <title>Genome assembly of the Korean intertidal mud-creeper Batillaria attramentaria.</title>
        <authorList>
            <person name="Patra A.K."/>
            <person name="Ho P.T."/>
            <person name="Jun S."/>
            <person name="Lee S.J."/>
            <person name="Kim Y."/>
            <person name="Won Y.J."/>
        </authorList>
    </citation>
    <scope>NUCLEOTIDE SEQUENCE [LARGE SCALE GENOMIC DNA]</scope>
    <source>
        <strain evidence="2">Wonlab-2016</strain>
    </source>
</reference>
<dbReference type="AlphaFoldDB" id="A0ABD0M4Q4"/>
<dbReference type="Proteomes" id="UP001519460">
    <property type="component" value="Unassembled WGS sequence"/>
</dbReference>
<accession>A0ABD0M4Q4</accession>
<evidence type="ECO:0000313" key="2">
    <source>
        <dbReference type="EMBL" id="KAK7506326.1"/>
    </source>
</evidence>
<proteinExistence type="predicted"/>
<feature type="compositionally biased region" description="Polar residues" evidence="1">
    <location>
        <begin position="38"/>
        <end position="52"/>
    </location>
</feature>
<sequence length="160" mass="17602">MCGHCMQSIQWNSSAETIWEKVEEVNEVESKPNQTTFLSSTTCTPHGAQAQTKDPIPDNVNSMLPSVKFMHAPNYSTQLVEFVWKAVHNRAFVSLNNDGTPLPCQRPHPGRGYCHGGVGSATSQLDRGQCWGQDRQIGKFNSSQSKRSGPAVQSPDTVNQ</sequence>
<gene>
    <name evidence="2" type="ORF">BaRGS_00002438</name>
</gene>
<name>A0ABD0M4Q4_9CAEN</name>
<keyword evidence="3" id="KW-1185">Reference proteome</keyword>
<protein>
    <submittedName>
        <fullName evidence="2">Uncharacterized protein</fullName>
    </submittedName>
</protein>
<evidence type="ECO:0000256" key="1">
    <source>
        <dbReference type="SAM" id="MobiDB-lite"/>
    </source>
</evidence>
<feature type="region of interest" description="Disordered" evidence="1">
    <location>
        <begin position="134"/>
        <end position="160"/>
    </location>
</feature>
<comment type="caution">
    <text evidence="2">The sequence shown here is derived from an EMBL/GenBank/DDBJ whole genome shotgun (WGS) entry which is preliminary data.</text>
</comment>
<feature type="region of interest" description="Disordered" evidence="1">
    <location>
        <begin position="38"/>
        <end position="58"/>
    </location>
</feature>
<dbReference type="EMBL" id="JACVVK020000007">
    <property type="protein sequence ID" value="KAK7506326.1"/>
    <property type="molecule type" value="Genomic_DNA"/>
</dbReference>
<evidence type="ECO:0000313" key="3">
    <source>
        <dbReference type="Proteomes" id="UP001519460"/>
    </source>
</evidence>
<organism evidence="2 3">
    <name type="scientific">Batillaria attramentaria</name>
    <dbReference type="NCBI Taxonomy" id="370345"/>
    <lineage>
        <taxon>Eukaryota</taxon>
        <taxon>Metazoa</taxon>
        <taxon>Spiralia</taxon>
        <taxon>Lophotrochozoa</taxon>
        <taxon>Mollusca</taxon>
        <taxon>Gastropoda</taxon>
        <taxon>Caenogastropoda</taxon>
        <taxon>Sorbeoconcha</taxon>
        <taxon>Cerithioidea</taxon>
        <taxon>Batillariidae</taxon>
        <taxon>Batillaria</taxon>
    </lineage>
</organism>